<sequence>MLRPQEDFGAVADTRPLPRGNMLQAFGIAEALMTTVHATTGKWKLLIIPCMTRFGTVSLLNWKTLHGS</sequence>
<dbReference type="EMBL" id="JBBPBN010001216">
    <property type="protein sequence ID" value="KAK8479264.1"/>
    <property type="molecule type" value="Genomic_DNA"/>
</dbReference>
<evidence type="ECO:0000313" key="2">
    <source>
        <dbReference type="Proteomes" id="UP001396334"/>
    </source>
</evidence>
<organism evidence="1 2">
    <name type="scientific">Hibiscus sabdariffa</name>
    <name type="common">roselle</name>
    <dbReference type="NCBI Taxonomy" id="183260"/>
    <lineage>
        <taxon>Eukaryota</taxon>
        <taxon>Viridiplantae</taxon>
        <taxon>Streptophyta</taxon>
        <taxon>Embryophyta</taxon>
        <taxon>Tracheophyta</taxon>
        <taxon>Spermatophyta</taxon>
        <taxon>Magnoliopsida</taxon>
        <taxon>eudicotyledons</taxon>
        <taxon>Gunneridae</taxon>
        <taxon>Pentapetalae</taxon>
        <taxon>rosids</taxon>
        <taxon>malvids</taxon>
        <taxon>Malvales</taxon>
        <taxon>Malvaceae</taxon>
        <taxon>Malvoideae</taxon>
        <taxon>Hibiscus</taxon>
    </lineage>
</organism>
<accession>A0ABR1ZFP2</accession>
<gene>
    <name evidence="1" type="ORF">V6N11_064492</name>
</gene>
<dbReference type="Proteomes" id="UP001396334">
    <property type="component" value="Unassembled WGS sequence"/>
</dbReference>
<protein>
    <submittedName>
        <fullName evidence="1">Uncharacterized protein</fullName>
    </submittedName>
</protein>
<comment type="caution">
    <text evidence="1">The sequence shown here is derived from an EMBL/GenBank/DDBJ whole genome shotgun (WGS) entry which is preliminary data.</text>
</comment>
<name>A0ABR1ZFP2_9ROSI</name>
<reference evidence="1 2" key="1">
    <citation type="journal article" date="2024" name="G3 (Bethesda)">
        <title>Genome assembly of Hibiscus sabdariffa L. provides insights into metabolisms of medicinal natural products.</title>
        <authorList>
            <person name="Kim T."/>
        </authorList>
    </citation>
    <scope>NUCLEOTIDE SEQUENCE [LARGE SCALE GENOMIC DNA]</scope>
    <source>
        <strain evidence="1">TK-2024</strain>
        <tissue evidence="1">Old leaves</tissue>
    </source>
</reference>
<proteinExistence type="predicted"/>
<keyword evidence="2" id="KW-1185">Reference proteome</keyword>
<evidence type="ECO:0000313" key="1">
    <source>
        <dbReference type="EMBL" id="KAK8479264.1"/>
    </source>
</evidence>